<gene>
    <name evidence="2" type="ORF">BSL78_24071</name>
</gene>
<proteinExistence type="predicted"/>
<dbReference type="OrthoDB" id="2104158at2759"/>
<sequence>MGSPQIIFSPERNEQLSAIKATINKQAGGLTLAGDDTKKYAAAVVEFSKQNKPEPTKAATEANKPSPRRRKKKLQLLVHLRTNLNMSDAALAAQEAKEMMMNVLQGLCHFAQFLGKIEKRNKLLGPTAGDIYRSSYLDNDWFTFDTVGTLLVGWDGGPSRSPTRHGDNGHVQNDPIIAQLQQLDADEVGKAVTTAIEVAALATVGEPVVRVPPPPDDKVSDTLQTYHSSESDKDAKGGGGPQMQPPHDISGLSSQATLESLSKSFSYLKKAVVLAHRGGHWNLLQNACRAMWNCAHTALLHCFSEGFSNTLVSVDALRGIVWKPFYLAVDCLLDMMIRLQTDKEKDKTKKGLSKEGGPRQAWVGDVSNEKGGASLKFEPLCDDVSFIDSRWSRRLVVRVMEMLYYEQQWERLADVAMKFNMLTNERYSEHLSPVLVQAQRKLVSRVHAYGGPPPEQPHFRISARAYGGESITAENYMFKQLRVEVNTAMLPPIETGGRIDPEGHNVYEGASDAFKLVSVPLNIKGSLSSFREVLDQSSYTSRALQHSRKLLILYLASQQNASTSTVSFQSTHSHVGFSETDDNPQMPTPPDLTKAEFRTIQEIQTPALPKSQLGVVLSSYDKTIEILLGRKQNSLAAQAMHELGNIHYHSGNIRVAFRWWSEALDLIMNTEDTLHTWRELVKGKKQNDISTFFMKKCGIWGCILGAVLATKIAQYVLTSDLGLRLDSCFLAAYLFKALFRTTLPHPTADRDYALYDIGEGCEVQYLVPGMDLLSDKFRCDGRTLVAALRWVTEELSRGRHNLMVLPLLTLYQYLTTYVCRDLQRAVDGRILKVRILTDLGLYSEAFTVLSRLLHGERLPQTADNNFRQVESKMPTQKFNTSKPLLEPINLKMLEYLLDKRLSPSLGTLYGPHLTCHLSLVQAHLMVSLSETIHALPDQEDVNFTPQAPQRKPPSPTSVSTHSRAPTSIVSKKDKQTAPRVTLRDCVASDDEASQESVALTEDTTKKFTGGKKPLTLERIKGVLLKSAEDMLKLMVEVLQGQSFGNISAAELELITLAKLEMSAIFQQRHLSVSAAEIVVSAMKSLQESDLFKEATKHDLGKRPSSMRGSRQKTFSEAELQMTTDDSPSQFQYQNSQSRSRLDGRLWLSCRLTLVKSLMGQVRGMGTLGGSMQRSSIPDCRQMCMEALTEAEACGDAEMQAELFMQGALLDLQDGRDVKDIKETLQGLNLHGVDCGSVTIEPLLEGGFSFTNILVTANSTRDQIYDISGCASDVTLSLVCELGAVAGDGIGFSNAVAADNAS</sequence>
<evidence type="ECO:0000313" key="3">
    <source>
        <dbReference type="Proteomes" id="UP000230750"/>
    </source>
</evidence>
<dbReference type="PANTHER" id="PTHR33487:SF1">
    <property type="entry name" value="CILIA- AND FLAGELLA-ASSOCIATED PROTEIN 54"/>
    <property type="match status" value="1"/>
</dbReference>
<keyword evidence="2" id="KW-0969">Cilium</keyword>
<dbReference type="STRING" id="307972.A0A2G8JTJ6"/>
<feature type="compositionally biased region" description="Polar residues" evidence="1">
    <location>
        <begin position="956"/>
        <end position="969"/>
    </location>
</feature>
<name>A0A2G8JTJ6_STIJA</name>
<comment type="caution">
    <text evidence="2">The sequence shown here is derived from an EMBL/GenBank/DDBJ whole genome shotgun (WGS) entry which is preliminary data.</text>
</comment>
<feature type="region of interest" description="Disordered" evidence="1">
    <location>
        <begin position="51"/>
        <end position="71"/>
    </location>
</feature>
<feature type="region of interest" description="Disordered" evidence="1">
    <location>
        <begin position="940"/>
        <end position="980"/>
    </location>
</feature>
<dbReference type="EMBL" id="MRZV01001278">
    <property type="protein sequence ID" value="PIK39086.1"/>
    <property type="molecule type" value="Genomic_DNA"/>
</dbReference>
<keyword evidence="2" id="KW-0282">Flagellum</keyword>
<feature type="compositionally biased region" description="Polar residues" evidence="1">
    <location>
        <begin position="1106"/>
        <end position="1136"/>
    </location>
</feature>
<feature type="region of interest" description="Disordered" evidence="1">
    <location>
        <begin position="1094"/>
        <end position="1136"/>
    </location>
</feature>
<dbReference type="GO" id="GO:0060271">
    <property type="term" value="P:cilium assembly"/>
    <property type="evidence" value="ECO:0007669"/>
    <property type="project" value="TreeGrafter"/>
</dbReference>
<protein>
    <submittedName>
        <fullName evidence="2">Putative cilia-and flagella-associated protein 54 isoform X2</fullName>
    </submittedName>
</protein>
<dbReference type="PANTHER" id="PTHR33487">
    <property type="entry name" value="CILIA- AND FLAGELLA-ASSOCIATED PROTEIN 54"/>
    <property type="match status" value="1"/>
</dbReference>
<accession>A0A2G8JTJ6</accession>
<organism evidence="2 3">
    <name type="scientific">Stichopus japonicus</name>
    <name type="common">Sea cucumber</name>
    <dbReference type="NCBI Taxonomy" id="307972"/>
    <lineage>
        <taxon>Eukaryota</taxon>
        <taxon>Metazoa</taxon>
        <taxon>Echinodermata</taxon>
        <taxon>Eleutherozoa</taxon>
        <taxon>Echinozoa</taxon>
        <taxon>Holothuroidea</taxon>
        <taxon>Aspidochirotacea</taxon>
        <taxon>Aspidochirotida</taxon>
        <taxon>Stichopodidae</taxon>
        <taxon>Apostichopus</taxon>
    </lineage>
</organism>
<dbReference type="Proteomes" id="UP000230750">
    <property type="component" value="Unassembled WGS sequence"/>
</dbReference>
<keyword evidence="3" id="KW-1185">Reference proteome</keyword>
<feature type="region of interest" description="Disordered" evidence="1">
    <location>
        <begin position="207"/>
        <end position="252"/>
    </location>
</feature>
<evidence type="ECO:0000313" key="2">
    <source>
        <dbReference type="EMBL" id="PIK39086.1"/>
    </source>
</evidence>
<keyword evidence="2" id="KW-0966">Cell projection</keyword>
<reference evidence="2 3" key="1">
    <citation type="journal article" date="2017" name="PLoS Biol.">
        <title>The sea cucumber genome provides insights into morphological evolution and visceral regeneration.</title>
        <authorList>
            <person name="Zhang X."/>
            <person name="Sun L."/>
            <person name="Yuan J."/>
            <person name="Sun Y."/>
            <person name="Gao Y."/>
            <person name="Zhang L."/>
            <person name="Li S."/>
            <person name="Dai H."/>
            <person name="Hamel J.F."/>
            <person name="Liu C."/>
            <person name="Yu Y."/>
            <person name="Liu S."/>
            <person name="Lin W."/>
            <person name="Guo K."/>
            <person name="Jin S."/>
            <person name="Xu P."/>
            <person name="Storey K.B."/>
            <person name="Huan P."/>
            <person name="Zhang T."/>
            <person name="Zhou Y."/>
            <person name="Zhang J."/>
            <person name="Lin C."/>
            <person name="Li X."/>
            <person name="Xing L."/>
            <person name="Huo D."/>
            <person name="Sun M."/>
            <person name="Wang L."/>
            <person name="Mercier A."/>
            <person name="Li F."/>
            <person name="Yang H."/>
            <person name="Xiang J."/>
        </authorList>
    </citation>
    <scope>NUCLEOTIDE SEQUENCE [LARGE SCALE GENOMIC DNA]</scope>
    <source>
        <strain evidence="2">Shaxun</strain>
        <tissue evidence="2">Muscle</tissue>
    </source>
</reference>
<evidence type="ECO:0000256" key="1">
    <source>
        <dbReference type="SAM" id="MobiDB-lite"/>
    </source>
</evidence>